<keyword evidence="8" id="KW-1185">Reference proteome</keyword>
<evidence type="ECO:0000256" key="1">
    <source>
        <dbReference type="ARBA" id="ARBA00004496"/>
    </source>
</evidence>
<evidence type="ECO:0000256" key="4">
    <source>
        <dbReference type="ARBA" id="ARBA00022490"/>
    </source>
</evidence>
<comment type="caution">
    <text evidence="7">The sequence shown here is derived from an EMBL/GenBank/DDBJ whole genome shotgun (WGS) entry which is preliminary data.</text>
</comment>
<dbReference type="AlphaFoldDB" id="A0A5B2TJZ8"/>
<proteinExistence type="inferred from homology"/>
<evidence type="ECO:0000313" key="7">
    <source>
        <dbReference type="EMBL" id="KAA2214509.1"/>
    </source>
</evidence>
<evidence type="ECO:0000256" key="3">
    <source>
        <dbReference type="ARBA" id="ARBA00018111"/>
    </source>
</evidence>
<comment type="similarity">
    <text evidence="2">Belongs to the RecX family.</text>
</comment>
<dbReference type="EMBL" id="VUKA01000001">
    <property type="protein sequence ID" value="KAA2214509.1"/>
    <property type="molecule type" value="Genomic_DNA"/>
</dbReference>
<dbReference type="Pfam" id="PF02631">
    <property type="entry name" value="RecX_HTH2"/>
    <property type="match status" value="1"/>
</dbReference>
<organism evidence="7 8">
    <name type="scientific">Teichococcus oryzae</name>
    <dbReference type="NCBI Taxonomy" id="1608942"/>
    <lineage>
        <taxon>Bacteria</taxon>
        <taxon>Pseudomonadati</taxon>
        <taxon>Pseudomonadota</taxon>
        <taxon>Alphaproteobacteria</taxon>
        <taxon>Acetobacterales</taxon>
        <taxon>Roseomonadaceae</taxon>
        <taxon>Roseomonas</taxon>
    </lineage>
</organism>
<dbReference type="Gene3D" id="1.10.10.10">
    <property type="entry name" value="Winged helix-like DNA-binding domain superfamily/Winged helix DNA-binding domain"/>
    <property type="match status" value="1"/>
</dbReference>
<dbReference type="InterPro" id="IPR036388">
    <property type="entry name" value="WH-like_DNA-bd_sf"/>
</dbReference>
<name>A0A5B2TJZ8_9PROT</name>
<dbReference type="RefSeq" id="WP_149810445.1">
    <property type="nucleotide sequence ID" value="NZ_VUKA01000001.1"/>
</dbReference>
<keyword evidence="4" id="KW-0963">Cytoplasm</keyword>
<feature type="region of interest" description="Disordered" evidence="5">
    <location>
        <begin position="194"/>
        <end position="214"/>
    </location>
</feature>
<dbReference type="Proteomes" id="UP000322110">
    <property type="component" value="Unassembled WGS sequence"/>
</dbReference>
<feature type="domain" description="RecX second three-helical" evidence="6">
    <location>
        <begin position="99"/>
        <end position="139"/>
    </location>
</feature>
<dbReference type="GO" id="GO:0005737">
    <property type="term" value="C:cytoplasm"/>
    <property type="evidence" value="ECO:0007669"/>
    <property type="project" value="UniProtKB-SubCell"/>
</dbReference>
<comment type="subcellular location">
    <subcellularLocation>
        <location evidence="1">Cytoplasm</location>
    </subcellularLocation>
</comment>
<gene>
    <name evidence="7" type="ORF">F0Q34_01975</name>
</gene>
<accession>A0A5B2TJZ8</accession>
<reference evidence="7 8" key="1">
    <citation type="journal article" date="2015" name="Int. J. Syst. Evol. Microbiol.">
        <title>Roseomonas oryzae sp. nov., isolated from paddy rhizosphere soil.</title>
        <authorList>
            <person name="Ramaprasad E.V."/>
            <person name="Sasikala Ch."/>
            <person name="Ramana Ch.V."/>
        </authorList>
    </citation>
    <scope>NUCLEOTIDE SEQUENCE [LARGE SCALE GENOMIC DNA]</scope>
    <source>
        <strain evidence="7 8">KCTC 42542</strain>
    </source>
</reference>
<evidence type="ECO:0000256" key="5">
    <source>
        <dbReference type="SAM" id="MobiDB-lite"/>
    </source>
</evidence>
<sequence>MERRTGQESPRGQRRRAEPRPAGPPPGAGALREAALAHLARFAATEAGLVRVLHRRIDRWARRAEAEAQPTDRIAAAIIAARADAVEVARRLVAAGAVDDAAFAASRARRLNQAGRSRRAIQAHLAAKGVTGETASTVLEEAEPDELAAALGHLRRRRAGPFAPRAPDAPLAPEARLKALGALARAGFPRDVAERALDMDPDEAEQRLLDSRRG</sequence>
<dbReference type="InterPro" id="IPR053924">
    <property type="entry name" value="RecX_HTH_2nd"/>
</dbReference>
<evidence type="ECO:0000259" key="6">
    <source>
        <dbReference type="Pfam" id="PF02631"/>
    </source>
</evidence>
<evidence type="ECO:0000313" key="8">
    <source>
        <dbReference type="Proteomes" id="UP000322110"/>
    </source>
</evidence>
<feature type="region of interest" description="Disordered" evidence="5">
    <location>
        <begin position="1"/>
        <end position="29"/>
    </location>
</feature>
<protein>
    <recommendedName>
        <fullName evidence="3">Regulatory protein RecX</fullName>
    </recommendedName>
</protein>
<evidence type="ECO:0000256" key="2">
    <source>
        <dbReference type="ARBA" id="ARBA00009695"/>
    </source>
</evidence>